<comment type="caution">
    <text evidence="1">The sequence shown here is derived from an EMBL/GenBank/DDBJ whole genome shotgun (WGS) entry which is preliminary data.</text>
</comment>
<dbReference type="EMBL" id="JAINUF010000006">
    <property type="protein sequence ID" value="KAJ8356799.1"/>
    <property type="molecule type" value="Genomic_DNA"/>
</dbReference>
<sequence length="66" mass="7623">MNDLHLLVLLQQWEEFSKQAATQPETWVQQSVQSIVDPLQFAYHLNRGVNDALLTLLHLVKSHLDT</sequence>
<gene>
    <name evidence="1" type="ORF">SKAU_G00195930</name>
</gene>
<organism evidence="1 2">
    <name type="scientific">Synaphobranchus kaupii</name>
    <name type="common">Kaup's arrowtooth eel</name>
    <dbReference type="NCBI Taxonomy" id="118154"/>
    <lineage>
        <taxon>Eukaryota</taxon>
        <taxon>Metazoa</taxon>
        <taxon>Chordata</taxon>
        <taxon>Craniata</taxon>
        <taxon>Vertebrata</taxon>
        <taxon>Euteleostomi</taxon>
        <taxon>Actinopterygii</taxon>
        <taxon>Neopterygii</taxon>
        <taxon>Teleostei</taxon>
        <taxon>Anguilliformes</taxon>
        <taxon>Synaphobranchidae</taxon>
        <taxon>Synaphobranchus</taxon>
    </lineage>
</organism>
<dbReference type="AlphaFoldDB" id="A0A9Q1IWT9"/>
<dbReference type="Proteomes" id="UP001152622">
    <property type="component" value="Chromosome 6"/>
</dbReference>
<protein>
    <submittedName>
        <fullName evidence="1">Uncharacterized protein</fullName>
    </submittedName>
</protein>
<name>A0A9Q1IWT9_SYNKA</name>
<evidence type="ECO:0000313" key="1">
    <source>
        <dbReference type="EMBL" id="KAJ8356799.1"/>
    </source>
</evidence>
<keyword evidence="2" id="KW-1185">Reference proteome</keyword>
<evidence type="ECO:0000313" key="2">
    <source>
        <dbReference type="Proteomes" id="UP001152622"/>
    </source>
</evidence>
<accession>A0A9Q1IWT9</accession>
<reference evidence="1" key="1">
    <citation type="journal article" date="2023" name="Science">
        <title>Genome structures resolve the early diversification of teleost fishes.</title>
        <authorList>
            <person name="Parey E."/>
            <person name="Louis A."/>
            <person name="Montfort J."/>
            <person name="Bouchez O."/>
            <person name="Roques C."/>
            <person name="Iampietro C."/>
            <person name="Lluch J."/>
            <person name="Castinel A."/>
            <person name="Donnadieu C."/>
            <person name="Desvignes T."/>
            <person name="Floi Bucao C."/>
            <person name="Jouanno E."/>
            <person name="Wen M."/>
            <person name="Mejri S."/>
            <person name="Dirks R."/>
            <person name="Jansen H."/>
            <person name="Henkel C."/>
            <person name="Chen W.J."/>
            <person name="Zahm M."/>
            <person name="Cabau C."/>
            <person name="Klopp C."/>
            <person name="Thompson A.W."/>
            <person name="Robinson-Rechavi M."/>
            <person name="Braasch I."/>
            <person name="Lecointre G."/>
            <person name="Bobe J."/>
            <person name="Postlethwait J.H."/>
            <person name="Berthelot C."/>
            <person name="Roest Crollius H."/>
            <person name="Guiguen Y."/>
        </authorList>
    </citation>
    <scope>NUCLEOTIDE SEQUENCE</scope>
    <source>
        <strain evidence="1">WJC10195</strain>
    </source>
</reference>
<proteinExistence type="predicted"/>